<name>A0ABM7WKL8_9ACTN</name>
<gene>
    <name evidence="1" type="ORF">CE91St30_22530</name>
</gene>
<evidence type="ECO:0000313" key="1">
    <source>
        <dbReference type="EMBL" id="BDE96920.1"/>
    </source>
</evidence>
<proteinExistence type="predicted"/>
<dbReference type="Proteomes" id="UP001320544">
    <property type="component" value="Chromosome"/>
</dbReference>
<keyword evidence="2" id="KW-1185">Reference proteome</keyword>
<dbReference type="EMBL" id="AP025564">
    <property type="protein sequence ID" value="BDE96920.1"/>
    <property type="molecule type" value="Genomic_DNA"/>
</dbReference>
<dbReference type="RefSeq" id="WP_244386044.1">
    <property type="nucleotide sequence ID" value="NZ_AP025564.1"/>
</dbReference>
<sequence>MEYNVSARNPDHALKERMRDAAARADALISAHPLEHAGETTACEIVGEYLRIRYLLEPSDMRQTAYLNRLGEMSVARGLGISVEDVRKNELDSKCEGTSSSMTKKILLVIALNKALGIDIDADTTANIVTVADLCHAVRSQLALKSSGPEHRQ</sequence>
<reference evidence="1 2" key="1">
    <citation type="submission" date="2022-01" db="EMBL/GenBank/DDBJ databases">
        <title>Novel bile acid biosynthetic pathways are enriched in the microbiome of centenarians.</title>
        <authorList>
            <person name="Sato Y."/>
            <person name="Atarashi K."/>
            <person name="Plichta R.D."/>
            <person name="Arai Y."/>
            <person name="Sasajima S."/>
            <person name="Kearney M.S."/>
            <person name="Suda W."/>
            <person name="Takeshita K."/>
            <person name="Sasaki T."/>
            <person name="Okamoto S."/>
            <person name="Skelly N.A."/>
            <person name="Okamura Y."/>
            <person name="Vlamakis H."/>
            <person name="Li Y."/>
            <person name="Tanoue T."/>
            <person name="Takei H."/>
            <person name="Nittono H."/>
            <person name="Narushima S."/>
            <person name="Irie J."/>
            <person name="Itoh H."/>
            <person name="Moriya K."/>
            <person name="Sugiura Y."/>
            <person name="Suematsu M."/>
            <person name="Moritoki N."/>
            <person name="Shibata S."/>
            <person name="Littman R.D."/>
            <person name="Fischbach A.M."/>
            <person name="Uwamino Y."/>
            <person name="Inoue T."/>
            <person name="Honda A."/>
            <person name="Hattori M."/>
            <person name="Murai T."/>
            <person name="Xavier J.R."/>
            <person name="Hirose N."/>
            <person name="Honda K."/>
        </authorList>
    </citation>
    <scope>NUCLEOTIDE SEQUENCE [LARGE SCALE GENOMIC DNA]</scope>
    <source>
        <strain evidence="1 2">CE91-St30</strain>
    </source>
</reference>
<evidence type="ECO:0000313" key="2">
    <source>
        <dbReference type="Proteomes" id="UP001320544"/>
    </source>
</evidence>
<accession>A0ABM7WKL8</accession>
<protein>
    <submittedName>
        <fullName evidence="1">Uncharacterized protein</fullName>
    </submittedName>
</protein>
<organism evidence="1 2">
    <name type="scientific">Raoultibacter timonensis</name>
    <dbReference type="NCBI Taxonomy" id="1907662"/>
    <lineage>
        <taxon>Bacteria</taxon>
        <taxon>Bacillati</taxon>
        <taxon>Actinomycetota</taxon>
        <taxon>Coriobacteriia</taxon>
        <taxon>Eggerthellales</taxon>
        <taxon>Eggerthellaceae</taxon>
        <taxon>Raoultibacter</taxon>
    </lineage>
</organism>